<evidence type="ECO:0000313" key="1">
    <source>
        <dbReference type="EMBL" id="CAD8098862.1"/>
    </source>
</evidence>
<reference evidence="1" key="1">
    <citation type="submission" date="2021-01" db="EMBL/GenBank/DDBJ databases">
        <authorList>
            <consortium name="Genoscope - CEA"/>
            <person name="William W."/>
        </authorList>
    </citation>
    <scope>NUCLEOTIDE SEQUENCE</scope>
</reference>
<protein>
    <submittedName>
        <fullName evidence="1">Uncharacterized protein</fullName>
    </submittedName>
</protein>
<evidence type="ECO:0000313" key="2">
    <source>
        <dbReference type="Proteomes" id="UP000688137"/>
    </source>
</evidence>
<proteinExistence type="predicted"/>
<dbReference type="AlphaFoldDB" id="A0A8S1P6Y5"/>
<accession>A0A8S1P6Y5</accession>
<dbReference type="Proteomes" id="UP000688137">
    <property type="component" value="Unassembled WGS sequence"/>
</dbReference>
<sequence>MIVYIINFNQNNNNANNEYFSIPYQIDNLFQELLVFEDRYQKGSDKYDVIQKLVDLYAVLIEHYDSIQDPVGYYFNEKLQSLFTCQRTLKTIRKINQDQGTFVPLHSQSLLIQETNSIENSQESKKTQQVTCIEQKKRERQTKAKIAMEIQDQIECNQNSLENMIQGYQKTSDQNQKQIEEDLKRQDDNFIQRRQKREKTNQMRRSSRMCSTKCSTEKLDVFDSCIEFSNGTQEQMRELNNNKVMQFLKEQSDKVSSDKNQSQESAQIQEVQPFEDLKVEEMDEIENIIPPRRQIRESSSEDIMDTPPQQQRKVKQFGMIDNNGDLLLLEDQQNLISDLNIELNNNQNGS</sequence>
<organism evidence="1 2">
    <name type="scientific">Paramecium primaurelia</name>
    <dbReference type="NCBI Taxonomy" id="5886"/>
    <lineage>
        <taxon>Eukaryota</taxon>
        <taxon>Sar</taxon>
        <taxon>Alveolata</taxon>
        <taxon>Ciliophora</taxon>
        <taxon>Intramacronucleata</taxon>
        <taxon>Oligohymenophorea</taxon>
        <taxon>Peniculida</taxon>
        <taxon>Parameciidae</taxon>
        <taxon>Paramecium</taxon>
    </lineage>
</organism>
<keyword evidence="2" id="KW-1185">Reference proteome</keyword>
<name>A0A8S1P6Y5_PARPR</name>
<comment type="caution">
    <text evidence="1">The sequence shown here is derived from an EMBL/GenBank/DDBJ whole genome shotgun (WGS) entry which is preliminary data.</text>
</comment>
<gene>
    <name evidence="1" type="ORF">PPRIM_AZ9-3.1.T1080048</name>
</gene>
<dbReference type="EMBL" id="CAJJDM010000111">
    <property type="protein sequence ID" value="CAD8098862.1"/>
    <property type="molecule type" value="Genomic_DNA"/>
</dbReference>